<dbReference type="GO" id="GO:0005739">
    <property type="term" value="C:mitochondrion"/>
    <property type="evidence" value="ECO:0007669"/>
    <property type="project" value="TreeGrafter"/>
</dbReference>
<dbReference type="Pfam" id="PF10229">
    <property type="entry name" value="MMADHC"/>
    <property type="match status" value="1"/>
</dbReference>
<protein>
    <recommendedName>
        <fullName evidence="2">Methylmalonic aciduria and homocystinuria type D protein, mitochondrial</fullName>
    </recommendedName>
</protein>
<evidence type="ECO:0000313" key="1">
    <source>
        <dbReference type="EMBL" id="JAS39904.1"/>
    </source>
</evidence>
<dbReference type="GO" id="GO:0009235">
    <property type="term" value="P:cobalamin metabolic process"/>
    <property type="evidence" value="ECO:0007669"/>
    <property type="project" value="InterPro"/>
</dbReference>
<feature type="non-terminal residue" evidence="1">
    <location>
        <position position="1"/>
    </location>
</feature>
<name>A0A1B6EPQ0_9HEMI</name>
<gene>
    <name evidence="1" type="ORF">g.24344</name>
</gene>
<proteinExistence type="predicted"/>
<dbReference type="EMBL" id="GECZ01029865">
    <property type="protein sequence ID" value="JAS39904.1"/>
    <property type="molecule type" value="Transcribed_RNA"/>
</dbReference>
<organism evidence="1">
    <name type="scientific">Cuerna arida</name>
    <dbReference type="NCBI Taxonomy" id="1464854"/>
    <lineage>
        <taxon>Eukaryota</taxon>
        <taxon>Metazoa</taxon>
        <taxon>Ecdysozoa</taxon>
        <taxon>Arthropoda</taxon>
        <taxon>Hexapoda</taxon>
        <taxon>Insecta</taxon>
        <taxon>Pterygota</taxon>
        <taxon>Neoptera</taxon>
        <taxon>Paraneoptera</taxon>
        <taxon>Hemiptera</taxon>
        <taxon>Auchenorrhyncha</taxon>
        <taxon>Membracoidea</taxon>
        <taxon>Cicadellidae</taxon>
        <taxon>Cicadellinae</taxon>
        <taxon>Proconiini</taxon>
        <taxon>Cuerna</taxon>
    </lineage>
</organism>
<dbReference type="PANTHER" id="PTHR13192:SF3">
    <property type="entry name" value="COBALAMIN TRAFFICKING PROTEIN CBLD"/>
    <property type="match status" value="1"/>
</dbReference>
<dbReference type="AlphaFoldDB" id="A0A1B6EPQ0"/>
<reference evidence="1" key="1">
    <citation type="submission" date="2015-11" db="EMBL/GenBank/DDBJ databases">
        <title>De novo transcriptome assembly of four potential Pierce s Disease insect vectors from Arizona vineyards.</title>
        <authorList>
            <person name="Tassone E.E."/>
        </authorList>
    </citation>
    <scope>NUCLEOTIDE SEQUENCE</scope>
</reference>
<evidence type="ECO:0008006" key="2">
    <source>
        <dbReference type="Google" id="ProtNLM"/>
    </source>
</evidence>
<sequence length="277" mass="31152">FNFVRFKTKDETSTLSLFVIYYHMLNYRGVFLSKKINRQTYNSVTSFALYSRKSNTNQGDGFKIVERKGAESRDEVTNSSLGLNANWELLTPQGFRFFLPGNTGPAWQDVHSSANISSQGHSEDGSPLDCTVRECPILLRQGVYELFPGTEGLGSLTVVTLAQHNRARVTGDLETEQLTKQFVLAAQDICSKLKLAGFWADFINPFSGLPYISAGAAQSGRLYQTDERFRCLGFHIFEKNQCKVIADRSSRRFIGSLFTNAPPSTILLKKILQQYEE</sequence>
<dbReference type="InterPro" id="IPR019362">
    <property type="entry name" value="MMADHC"/>
</dbReference>
<dbReference type="PANTHER" id="PTHR13192">
    <property type="entry name" value="MY011 PROTEIN"/>
    <property type="match status" value="1"/>
</dbReference>
<accession>A0A1B6EPQ0</accession>